<proteinExistence type="predicted"/>
<feature type="region of interest" description="Disordered" evidence="1">
    <location>
        <begin position="134"/>
        <end position="158"/>
    </location>
</feature>
<sequence length="426" mass="48113">MSPPSQNVVSAIQGILNAAAPGDPRPEAVNAALLPLVPVSEQNPSVWIKLQYLAVVRRIAEIEGPPGALDDEHFFEQTKQCIAALGAMFPNGEKSFPTADYERNVTLCLKVYNMGKSICSLAEQRLGITHLRKRQEEKANERDGHGDYEPATSGTNRNYALDDNRAEVKQEILDDMPVLESQVSADYGSTSAETSSNLSESDSETYYQFTIKQNPETHRLELIVHVDPNRGYKYSFNDEINQYMCVTCPAQARVINVNGQIGGQVVKTTSHYCDPVLFNPNVDSQPLDGDRLSPTFASGSHNAYEPVPKRRRFNRPYCIEYTEFFFGLSSRNNPTKLFARSNATDRYYEYNYVTHKLFVCVRCKEYNMNTTINLTPLKGFGQQHHPACFPVHENSIRPVQELRRILAKMTHEEVQVGARNRFFNNV</sequence>
<reference evidence="3" key="2">
    <citation type="submission" date="2020-10" db="UniProtKB">
        <authorList>
            <consortium name="WormBaseParasite"/>
        </authorList>
    </citation>
    <scope>IDENTIFICATION</scope>
</reference>
<reference evidence="2" key="1">
    <citation type="journal article" date="2013" name="Genetics">
        <title>The draft genome and transcriptome of Panagrellus redivivus are shaped by the harsh demands of a free-living lifestyle.</title>
        <authorList>
            <person name="Srinivasan J."/>
            <person name="Dillman A.R."/>
            <person name="Macchietto M.G."/>
            <person name="Heikkinen L."/>
            <person name="Lakso M."/>
            <person name="Fracchia K.M."/>
            <person name="Antoshechkin I."/>
            <person name="Mortazavi A."/>
            <person name="Wong G."/>
            <person name="Sternberg P.W."/>
        </authorList>
    </citation>
    <scope>NUCLEOTIDE SEQUENCE [LARGE SCALE GENOMIC DNA]</scope>
    <source>
        <strain evidence="2">MT8872</strain>
    </source>
</reference>
<accession>A0A7E4UMJ8</accession>
<evidence type="ECO:0000313" key="3">
    <source>
        <dbReference type="WBParaSite" id="Pan_g10298.t1"/>
    </source>
</evidence>
<name>A0A7E4UMJ8_PANRE</name>
<evidence type="ECO:0000256" key="1">
    <source>
        <dbReference type="SAM" id="MobiDB-lite"/>
    </source>
</evidence>
<feature type="compositionally biased region" description="Basic and acidic residues" evidence="1">
    <location>
        <begin position="134"/>
        <end position="148"/>
    </location>
</feature>
<organism evidence="2 3">
    <name type="scientific">Panagrellus redivivus</name>
    <name type="common">Microworm</name>
    <dbReference type="NCBI Taxonomy" id="6233"/>
    <lineage>
        <taxon>Eukaryota</taxon>
        <taxon>Metazoa</taxon>
        <taxon>Ecdysozoa</taxon>
        <taxon>Nematoda</taxon>
        <taxon>Chromadorea</taxon>
        <taxon>Rhabditida</taxon>
        <taxon>Tylenchina</taxon>
        <taxon>Panagrolaimomorpha</taxon>
        <taxon>Panagrolaimoidea</taxon>
        <taxon>Panagrolaimidae</taxon>
        <taxon>Panagrellus</taxon>
    </lineage>
</organism>
<dbReference type="WBParaSite" id="Pan_g10298.t1">
    <property type="protein sequence ID" value="Pan_g10298.t1"/>
    <property type="gene ID" value="Pan_g10298"/>
</dbReference>
<dbReference type="AlphaFoldDB" id="A0A7E4UMJ8"/>
<evidence type="ECO:0000313" key="2">
    <source>
        <dbReference type="Proteomes" id="UP000492821"/>
    </source>
</evidence>
<dbReference type="Proteomes" id="UP000492821">
    <property type="component" value="Unassembled WGS sequence"/>
</dbReference>
<keyword evidence="2" id="KW-1185">Reference proteome</keyword>
<protein>
    <submittedName>
        <fullName evidence="3">Clathrin assembly protein</fullName>
    </submittedName>
</protein>